<dbReference type="AlphaFoldDB" id="A0A4U8YMN4"/>
<evidence type="ECO:0000313" key="1">
    <source>
        <dbReference type="EMBL" id="VFQ42473.1"/>
    </source>
</evidence>
<dbReference type="NCBIfam" id="TIGR01634">
    <property type="entry name" value="tail_P2_I"/>
    <property type="match status" value="1"/>
</dbReference>
<accession>A0A4U8YMN4</accession>
<dbReference type="InterPro" id="IPR006521">
    <property type="entry name" value="Tail_protein_I"/>
</dbReference>
<dbReference type="RefSeq" id="WP_180136723.1">
    <property type="nucleotide sequence ID" value="NZ_CAADHO010000001.1"/>
</dbReference>
<reference evidence="1 2" key="1">
    <citation type="submission" date="2019-03" db="EMBL/GenBank/DDBJ databases">
        <authorList>
            <person name="Nijsse B."/>
        </authorList>
    </citation>
    <scope>NUCLEOTIDE SEQUENCE [LARGE SCALE GENOMIC DNA]</scope>
    <source>
        <strain evidence="1">Desulfoluna butyratoxydans MSL71</strain>
    </source>
</reference>
<organism evidence="1 2">
    <name type="scientific">Desulfoluna butyratoxydans</name>
    <dbReference type="NCBI Taxonomy" id="231438"/>
    <lineage>
        <taxon>Bacteria</taxon>
        <taxon>Pseudomonadati</taxon>
        <taxon>Thermodesulfobacteriota</taxon>
        <taxon>Desulfobacteria</taxon>
        <taxon>Desulfobacterales</taxon>
        <taxon>Desulfolunaceae</taxon>
        <taxon>Desulfoluna</taxon>
    </lineage>
</organism>
<gene>
    <name evidence="1" type="ORF">MSL71_910</name>
</gene>
<proteinExistence type="predicted"/>
<evidence type="ECO:0000313" key="2">
    <source>
        <dbReference type="Proteomes" id="UP000507962"/>
    </source>
</evidence>
<name>A0A4U8YMN4_9BACT</name>
<keyword evidence="2" id="KW-1185">Reference proteome</keyword>
<sequence length="189" mass="20909">MSILPPNSTRLERALDAVLAARLESLPVPTGHLWDPTTCLKETLPWLAWALSVDTWDPAWTKDQKRRVIKNSPALHRTKGTRRAVEDALSALGFRVEVEEWWEKYSEESTPGTFDLVVKVPAGYAVDNATYDEVSALVNRAKNARSQLRTISLIPEGLTQKPLFSAATASGIVTTIYPLGRIGLGDDVR</sequence>
<dbReference type="Pfam" id="PF09684">
    <property type="entry name" value="Tail_P2_I"/>
    <property type="match status" value="1"/>
</dbReference>
<dbReference type="EMBL" id="CAADHO010000001">
    <property type="protein sequence ID" value="VFQ42473.1"/>
    <property type="molecule type" value="Genomic_DNA"/>
</dbReference>
<protein>
    <submittedName>
        <fullName evidence="1">Tail p2 i: phage tail protein i</fullName>
    </submittedName>
</protein>
<dbReference type="Proteomes" id="UP000507962">
    <property type="component" value="Unassembled WGS sequence"/>
</dbReference>